<feature type="transmembrane region" description="Helical" evidence="13">
    <location>
        <begin position="36"/>
        <end position="57"/>
    </location>
</feature>
<gene>
    <name evidence="13" type="primary">flhB</name>
    <name evidence="15" type="ORF">EDC28_105168</name>
</gene>
<dbReference type="InterPro" id="IPR029025">
    <property type="entry name" value="T3SS_substrate_exporter_C"/>
</dbReference>
<keyword evidence="6 13" id="KW-0812">Transmembrane</keyword>
<evidence type="ECO:0000256" key="10">
    <source>
        <dbReference type="ARBA" id="ARBA00023136"/>
    </source>
</evidence>
<dbReference type="GO" id="GO:0005886">
    <property type="term" value="C:plasma membrane"/>
    <property type="evidence" value="ECO:0007669"/>
    <property type="project" value="UniProtKB-SubCell"/>
</dbReference>
<reference evidence="15 16" key="1">
    <citation type="submission" date="2018-11" db="EMBL/GenBank/DDBJ databases">
        <title>Genomic Encyclopedia of Type Strains, Phase IV (KMG-IV): sequencing the most valuable type-strain genomes for metagenomic binning, comparative biology and taxonomic classification.</title>
        <authorList>
            <person name="Goeker M."/>
        </authorList>
    </citation>
    <scope>NUCLEOTIDE SEQUENCE [LARGE SCALE GENOMIC DNA]</scope>
    <source>
        <strain evidence="15 16">DSM 21945</strain>
    </source>
</reference>
<feature type="transmembrane region" description="Helical" evidence="13">
    <location>
        <begin position="146"/>
        <end position="165"/>
    </location>
</feature>
<keyword evidence="11 13" id="KW-1006">Bacterial flagellum protein export</keyword>
<evidence type="ECO:0000256" key="7">
    <source>
        <dbReference type="ARBA" id="ARBA00022795"/>
    </source>
</evidence>
<evidence type="ECO:0000256" key="5">
    <source>
        <dbReference type="ARBA" id="ARBA00022475"/>
    </source>
</evidence>
<evidence type="ECO:0000256" key="6">
    <source>
        <dbReference type="ARBA" id="ARBA00022692"/>
    </source>
</evidence>
<keyword evidence="4 13" id="KW-0813">Transport</keyword>
<feature type="transmembrane region" description="Helical" evidence="13">
    <location>
        <begin position="185"/>
        <end position="211"/>
    </location>
</feature>
<dbReference type="GO" id="GO:0044780">
    <property type="term" value="P:bacterial-type flagellum assembly"/>
    <property type="evidence" value="ECO:0007669"/>
    <property type="project" value="InterPro"/>
</dbReference>
<feature type="transmembrane region" description="Helical" evidence="13">
    <location>
        <begin position="88"/>
        <end position="116"/>
    </location>
</feature>
<protein>
    <recommendedName>
        <fullName evidence="3 13">Flagellar biosynthetic protein FlhB</fullName>
    </recommendedName>
</protein>
<dbReference type="SUPFAM" id="SSF160544">
    <property type="entry name" value="EscU C-terminal domain-like"/>
    <property type="match status" value="1"/>
</dbReference>
<evidence type="ECO:0000256" key="9">
    <source>
        <dbReference type="ARBA" id="ARBA00022989"/>
    </source>
</evidence>
<dbReference type="RefSeq" id="WP_123421597.1">
    <property type="nucleotide sequence ID" value="NZ_RJUL01000005.1"/>
</dbReference>
<keyword evidence="10 13" id="KW-0472">Membrane</keyword>
<accession>A0A3N1PDF0</accession>
<evidence type="ECO:0000256" key="4">
    <source>
        <dbReference type="ARBA" id="ARBA00022448"/>
    </source>
</evidence>
<evidence type="ECO:0000313" key="16">
    <source>
        <dbReference type="Proteomes" id="UP000268033"/>
    </source>
</evidence>
<dbReference type="STRING" id="584787.GCA_001247655_02917"/>
<dbReference type="Pfam" id="PF01312">
    <property type="entry name" value="Bac_export_2"/>
    <property type="match status" value="1"/>
</dbReference>
<dbReference type="Gene3D" id="3.40.1690.10">
    <property type="entry name" value="secretion proteins EscU"/>
    <property type="match status" value="1"/>
</dbReference>
<keyword evidence="15" id="KW-0966">Cell projection</keyword>
<comment type="caution">
    <text evidence="15">The sequence shown here is derived from an EMBL/GenBank/DDBJ whole genome shotgun (WGS) entry which is preliminary data.</text>
</comment>
<evidence type="ECO:0000256" key="13">
    <source>
        <dbReference type="RuleBase" id="RU364091"/>
    </source>
</evidence>
<organism evidence="15 16">
    <name type="scientific">Gallaecimonas pentaromativorans</name>
    <dbReference type="NCBI Taxonomy" id="584787"/>
    <lineage>
        <taxon>Bacteria</taxon>
        <taxon>Pseudomonadati</taxon>
        <taxon>Pseudomonadota</taxon>
        <taxon>Gammaproteobacteria</taxon>
        <taxon>Enterobacterales</taxon>
        <taxon>Gallaecimonadaceae</taxon>
        <taxon>Gallaecimonas</taxon>
    </lineage>
</organism>
<dbReference type="Proteomes" id="UP000268033">
    <property type="component" value="Unassembled WGS sequence"/>
</dbReference>
<keyword evidence="15" id="KW-0282">Flagellum</keyword>
<comment type="function">
    <text evidence="12 13">Required for formation of the rod structure in the basal body of the flagellar apparatus. Together with FliI and FliH, may constitute the export apparatus of flagellin.</text>
</comment>
<dbReference type="PANTHER" id="PTHR30531:SF12">
    <property type="entry name" value="FLAGELLAR BIOSYNTHETIC PROTEIN FLHB"/>
    <property type="match status" value="1"/>
</dbReference>
<dbReference type="PANTHER" id="PTHR30531">
    <property type="entry name" value="FLAGELLAR BIOSYNTHETIC PROTEIN FLHB"/>
    <property type="match status" value="1"/>
</dbReference>
<evidence type="ECO:0000313" key="15">
    <source>
        <dbReference type="EMBL" id="ROQ25858.1"/>
    </source>
</evidence>
<dbReference type="EMBL" id="RJUL01000005">
    <property type="protein sequence ID" value="ROQ25858.1"/>
    <property type="molecule type" value="Genomic_DNA"/>
</dbReference>
<keyword evidence="5 13" id="KW-1003">Cell membrane</keyword>
<keyword evidence="16" id="KW-1185">Reference proteome</keyword>
<keyword evidence="7 13" id="KW-1005">Bacterial flagellum biogenesis</keyword>
<feature type="region of interest" description="Disordered" evidence="14">
    <location>
        <begin position="1"/>
        <end position="23"/>
    </location>
</feature>
<evidence type="ECO:0000256" key="8">
    <source>
        <dbReference type="ARBA" id="ARBA00022927"/>
    </source>
</evidence>
<evidence type="ECO:0000256" key="12">
    <source>
        <dbReference type="ARBA" id="ARBA00025078"/>
    </source>
</evidence>
<evidence type="ECO:0000256" key="3">
    <source>
        <dbReference type="ARBA" id="ARBA00021622"/>
    </source>
</evidence>
<comment type="subcellular location">
    <subcellularLocation>
        <location evidence="1">Cell membrane</location>
        <topology evidence="1">Multi-pass membrane protein</topology>
    </subcellularLocation>
</comment>
<evidence type="ECO:0000256" key="1">
    <source>
        <dbReference type="ARBA" id="ARBA00004651"/>
    </source>
</evidence>
<dbReference type="InterPro" id="IPR006135">
    <property type="entry name" value="T3SS_substrate_exporter"/>
</dbReference>
<evidence type="ECO:0000256" key="2">
    <source>
        <dbReference type="ARBA" id="ARBA00010690"/>
    </source>
</evidence>
<dbReference type="GO" id="GO:0009306">
    <property type="term" value="P:protein secretion"/>
    <property type="evidence" value="ECO:0007669"/>
    <property type="project" value="InterPro"/>
</dbReference>
<sequence length="377" mass="42196">MSESSSQDKTEAPSARRLEKAREEGQVARSRELQSAALVLLGGVLLLSLSKGFGHFADAIMHLQFELEYSDSNDPAMMLKHLGEAGRLAISAFAPLFVIIWLASLVSGMLPGGWLLSIKALAPKFSKLNPLTGIKRMFSSQSLVELLKSMLKVSLLLLVLAWMLWDNWLVLMGLNRQPLGMGLESGLRLLALVFIWLGLVLLFVAILDVPFQRWSMLKKLRMSKQEIKDEHKQNEGSPEVKNRIRQLQMQISRQRIDQRVPKADVILTNPTHYAVAIKYDPDAAEAPYLVAKGSDQLALRIREVAGQHDKTILELPELTRALYHSTRIDQEVPAGLYNAVAHVLMYVIQLNAFKANGGRKPAPLPQFKIPASLRRDR</sequence>
<evidence type="ECO:0000256" key="11">
    <source>
        <dbReference type="ARBA" id="ARBA00023225"/>
    </source>
</evidence>
<dbReference type="InterPro" id="IPR006136">
    <property type="entry name" value="FlhB"/>
</dbReference>
<dbReference type="PRINTS" id="PR00950">
    <property type="entry name" value="TYPE3IMSPROT"/>
</dbReference>
<keyword evidence="8 13" id="KW-0653">Protein transport</keyword>
<name>A0A3N1PDF0_9GAMM</name>
<comment type="similarity">
    <text evidence="2 13">Belongs to the type III secretion exporter family.</text>
</comment>
<dbReference type="NCBIfam" id="TIGR00328">
    <property type="entry name" value="flhB"/>
    <property type="match status" value="1"/>
</dbReference>
<keyword evidence="9 13" id="KW-1133">Transmembrane helix</keyword>
<proteinExistence type="inferred from homology"/>
<keyword evidence="15" id="KW-0969">Cilium</keyword>
<dbReference type="AlphaFoldDB" id="A0A3N1PDF0"/>
<evidence type="ECO:0000256" key="14">
    <source>
        <dbReference type="SAM" id="MobiDB-lite"/>
    </source>
</evidence>